<protein>
    <recommendedName>
        <fullName evidence="5">DNA-directed RNA polymerase specialized sigma subunit, sigma24 family</fullName>
    </recommendedName>
</protein>
<sequence length="538" mass="53397">MTDGPDAAFRRFVAAERDTLLAEALRLTGDPDRAEDAVQRALARTRLHWGRRGADPAATAADALPAAADRGGQLLESLDDRPPPVRGPAAGWRLDADAAATDALGRARRQRRLRTGGLAGAALATLVAAVLVVPEAPGGPPAAPAGRAAPERPAEVEVLTGPTRGSLAGDAAVVGAARSADWGPLTPPPVAERQVVLATDTPHGRVVLVAGTVEGDVRGVWLTGPAGAPVEQLRPYVPQTLGPHRPAALLVGGPGSASLVVVTAPGDEVQVSPRLQVGPRGTVGRTYDPVPSDGGLAVTAVPTTAAGTGTSVRVLRGGATVYRAAVAAADLPAGPAQVPPLDPLDPLRPAAVRPADRLVTEALTAIAVPLGAEPAALEPQLLWSGVLPMPEVPGSVAVVVGRSPGGGLVVTTRAGQLGSGGAGRTVGCGVSTPPGATEVAGLVVARVCDLSSPEAEPSAEGRWLVVTAPAPATAAAVLDARGGVLATVPLPDGGGAVLLPPGARGVRTLDAAGAALAEVPVSAVATEPFGDYGSGEVR</sequence>
<gene>
    <name evidence="3" type="ORF">SAMN06893096_102350</name>
</gene>
<dbReference type="GO" id="GO:0003700">
    <property type="term" value="F:DNA-binding transcription factor activity"/>
    <property type="evidence" value="ECO:0007669"/>
    <property type="project" value="InterPro"/>
</dbReference>
<evidence type="ECO:0000256" key="1">
    <source>
        <dbReference type="SAM" id="MobiDB-lite"/>
    </source>
</evidence>
<keyword evidence="2" id="KW-0812">Transmembrane</keyword>
<dbReference type="GO" id="GO:0006352">
    <property type="term" value="P:DNA-templated transcription initiation"/>
    <property type="evidence" value="ECO:0007669"/>
    <property type="project" value="InterPro"/>
</dbReference>
<proteinExistence type="predicted"/>
<dbReference type="EMBL" id="FZOO01000002">
    <property type="protein sequence ID" value="SNS17446.1"/>
    <property type="molecule type" value="Genomic_DNA"/>
</dbReference>
<keyword evidence="2" id="KW-1133">Transmembrane helix</keyword>
<keyword evidence="4" id="KW-1185">Reference proteome</keyword>
<dbReference type="AlphaFoldDB" id="A0A239CB30"/>
<evidence type="ECO:0008006" key="5">
    <source>
        <dbReference type="Google" id="ProtNLM"/>
    </source>
</evidence>
<evidence type="ECO:0000313" key="3">
    <source>
        <dbReference type="EMBL" id="SNS17446.1"/>
    </source>
</evidence>
<feature type="transmembrane region" description="Helical" evidence="2">
    <location>
        <begin position="116"/>
        <end position="134"/>
    </location>
</feature>
<dbReference type="OrthoDB" id="5188909at2"/>
<dbReference type="Proteomes" id="UP000198373">
    <property type="component" value="Unassembled WGS sequence"/>
</dbReference>
<dbReference type="RefSeq" id="WP_089304538.1">
    <property type="nucleotide sequence ID" value="NZ_FZOO01000002.1"/>
</dbReference>
<organism evidence="3 4">
    <name type="scientific">Geodermatophilus pulveris</name>
    <dbReference type="NCBI Taxonomy" id="1564159"/>
    <lineage>
        <taxon>Bacteria</taxon>
        <taxon>Bacillati</taxon>
        <taxon>Actinomycetota</taxon>
        <taxon>Actinomycetes</taxon>
        <taxon>Geodermatophilales</taxon>
        <taxon>Geodermatophilaceae</taxon>
        <taxon>Geodermatophilus</taxon>
    </lineage>
</organism>
<dbReference type="InterPro" id="IPR013325">
    <property type="entry name" value="RNA_pol_sigma_r2"/>
</dbReference>
<keyword evidence="2" id="KW-0472">Membrane</keyword>
<reference evidence="4" key="1">
    <citation type="submission" date="2017-06" db="EMBL/GenBank/DDBJ databases">
        <authorList>
            <person name="Varghese N."/>
            <person name="Submissions S."/>
        </authorList>
    </citation>
    <scope>NUCLEOTIDE SEQUENCE [LARGE SCALE GENOMIC DNA]</scope>
    <source>
        <strain evidence="4">DSM 46839</strain>
    </source>
</reference>
<feature type="region of interest" description="Disordered" evidence="1">
    <location>
        <begin position="74"/>
        <end position="93"/>
    </location>
</feature>
<evidence type="ECO:0000256" key="2">
    <source>
        <dbReference type="SAM" id="Phobius"/>
    </source>
</evidence>
<dbReference type="SUPFAM" id="SSF88946">
    <property type="entry name" value="Sigma2 domain of RNA polymerase sigma factors"/>
    <property type="match status" value="1"/>
</dbReference>
<accession>A0A239CB30</accession>
<evidence type="ECO:0000313" key="4">
    <source>
        <dbReference type="Proteomes" id="UP000198373"/>
    </source>
</evidence>
<name>A0A239CB30_9ACTN</name>